<dbReference type="Proteomes" id="UP000414233">
    <property type="component" value="Unassembled WGS sequence"/>
</dbReference>
<evidence type="ECO:0000256" key="5">
    <source>
        <dbReference type="ARBA" id="ARBA00022692"/>
    </source>
</evidence>
<proteinExistence type="inferred from homology"/>
<comment type="pathway">
    <text evidence="9">Protein modification; lipoprotein biosynthesis (N-acyl transfer).</text>
</comment>
<dbReference type="EC" id="2.3.1.269" evidence="9"/>
<dbReference type="NCBIfam" id="TIGR00546">
    <property type="entry name" value="lnt"/>
    <property type="match status" value="1"/>
</dbReference>
<evidence type="ECO:0000256" key="7">
    <source>
        <dbReference type="ARBA" id="ARBA00023136"/>
    </source>
</evidence>
<dbReference type="EMBL" id="CABPRZ010000031">
    <property type="protein sequence ID" value="VVE56023.1"/>
    <property type="molecule type" value="Genomic_DNA"/>
</dbReference>
<feature type="domain" description="CN hydrolase" evidence="10">
    <location>
        <begin position="250"/>
        <end position="496"/>
    </location>
</feature>
<dbReference type="SUPFAM" id="SSF56317">
    <property type="entry name" value="Carbon-nitrogen hydrolase"/>
    <property type="match status" value="1"/>
</dbReference>
<dbReference type="Pfam" id="PF00795">
    <property type="entry name" value="CN_hydrolase"/>
    <property type="match status" value="1"/>
</dbReference>
<feature type="transmembrane region" description="Helical" evidence="9">
    <location>
        <begin position="106"/>
        <end position="128"/>
    </location>
</feature>
<evidence type="ECO:0000256" key="4">
    <source>
        <dbReference type="ARBA" id="ARBA00022679"/>
    </source>
</evidence>
<comment type="similarity">
    <text evidence="2 9">Belongs to the CN hydrolase family. Apolipoprotein N-acyltransferase subfamily.</text>
</comment>
<dbReference type="GO" id="GO:0005886">
    <property type="term" value="C:plasma membrane"/>
    <property type="evidence" value="ECO:0007669"/>
    <property type="project" value="UniProtKB-SubCell"/>
</dbReference>
<feature type="transmembrane region" description="Helical" evidence="9">
    <location>
        <begin position="73"/>
        <end position="94"/>
    </location>
</feature>
<dbReference type="PROSITE" id="PS50263">
    <property type="entry name" value="CN_HYDROLASE"/>
    <property type="match status" value="1"/>
</dbReference>
<dbReference type="GO" id="GO:0016410">
    <property type="term" value="F:N-acyltransferase activity"/>
    <property type="evidence" value="ECO:0007669"/>
    <property type="project" value="UniProtKB-UniRule"/>
</dbReference>
<name>A0A5E4Z6Z8_9BURK</name>
<keyword evidence="3 9" id="KW-1003">Cell membrane</keyword>
<evidence type="ECO:0000256" key="1">
    <source>
        <dbReference type="ARBA" id="ARBA00004651"/>
    </source>
</evidence>
<dbReference type="CDD" id="cd07571">
    <property type="entry name" value="ALP_N-acyl_transferase"/>
    <property type="match status" value="1"/>
</dbReference>
<keyword evidence="7 9" id="KW-0472">Membrane</keyword>
<protein>
    <recommendedName>
        <fullName evidence="9">Apolipoprotein N-acyltransferase</fullName>
        <shortName evidence="9">ALP N-acyltransferase</shortName>
        <ecNumber evidence="9">2.3.1.269</ecNumber>
    </recommendedName>
</protein>
<dbReference type="InterPro" id="IPR004563">
    <property type="entry name" value="Apolipo_AcylTrfase"/>
</dbReference>
<evidence type="ECO:0000256" key="8">
    <source>
        <dbReference type="ARBA" id="ARBA00023315"/>
    </source>
</evidence>
<dbReference type="InterPro" id="IPR045378">
    <property type="entry name" value="LNT_N"/>
</dbReference>
<dbReference type="RefSeq" id="WP_263596299.1">
    <property type="nucleotide sequence ID" value="NZ_CABPRZ010000031.1"/>
</dbReference>
<comment type="catalytic activity">
    <reaction evidence="9">
        <text>N-terminal S-1,2-diacyl-sn-glyceryl-L-cysteinyl-[lipoprotein] + a glycerophospholipid = N-acyl-S-1,2-diacyl-sn-glyceryl-L-cysteinyl-[lipoprotein] + a 2-acyl-sn-glycero-3-phospholipid + H(+)</text>
        <dbReference type="Rhea" id="RHEA:48228"/>
        <dbReference type="Rhea" id="RHEA-COMP:14681"/>
        <dbReference type="Rhea" id="RHEA-COMP:14684"/>
        <dbReference type="ChEBI" id="CHEBI:15378"/>
        <dbReference type="ChEBI" id="CHEBI:136912"/>
        <dbReference type="ChEBI" id="CHEBI:140656"/>
        <dbReference type="ChEBI" id="CHEBI:140657"/>
        <dbReference type="ChEBI" id="CHEBI:140660"/>
        <dbReference type="EC" id="2.3.1.269"/>
    </reaction>
</comment>
<keyword evidence="12" id="KW-1185">Reference proteome</keyword>
<dbReference type="AlphaFoldDB" id="A0A5E4Z6Z8"/>
<sequence>MTIDAPRPMQEITTAAGVPRGRARPAWRTCALAGAAGIAHMLAFAPRDWWWLQLIAQAGLFALIERTAGRRQAAWLGAAFGLAWFIAGVWWLYVSMHTYGGMPAPMAGLAVVLFGAYLSIYPAAVAAVTRAVPAAGFPRAMAFAGAWTVFEWLRGVVFTGFPWLSPGYAHTDGPLAGFAPLLGVYGIGGLAALTAALLAQLVLPLDTAAAVVRRRIAAAGGAFLVLAAGVALSRHAWTSPSGAPITVRLLQGNIPQDMKFERAGIEHGMRLYRDLITATPADLIVTPETAFPVLLQQIPDDVSGPLRQFADRTGSHLLIGTVGATITPAGLAVDLTNSLIGVTPNDTTLHRYDKHHLVPFGEFVPWGFRWFVDMMHIPLGDFLRGSATPSGFAIGTQRAALDICYEDLFGEEIAQALRNMPEPASMLVNSTNLAWFGDTIAIDQHLQISRMRTLETGRPILRATNTGATAIVDARGRVQARLPAFTTGALTGHVQPTRGLTPYVRFGNLPALGLAVLALLGAGIAARRRKAAAAP</sequence>
<evidence type="ECO:0000256" key="6">
    <source>
        <dbReference type="ARBA" id="ARBA00022989"/>
    </source>
</evidence>
<evidence type="ECO:0000256" key="2">
    <source>
        <dbReference type="ARBA" id="ARBA00010065"/>
    </source>
</evidence>
<dbReference type="InterPro" id="IPR003010">
    <property type="entry name" value="C-N_Hydrolase"/>
</dbReference>
<keyword evidence="8 9" id="KW-0012">Acyltransferase</keyword>
<dbReference type="PANTHER" id="PTHR38686">
    <property type="entry name" value="APOLIPOPROTEIN N-ACYLTRANSFERASE"/>
    <property type="match status" value="1"/>
</dbReference>
<dbReference type="PANTHER" id="PTHR38686:SF1">
    <property type="entry name" value="APOLIPOPROTEIN N-ACYLTRANSFERASE"/>
    <property type="match status" value="1"/>
</dbReference>
<feature type="transmembrane region" description="Helical" evidence="9">
    <location>
        <begin position="184"/>
        <end position="204"/>
    </location>
</feature>
<evidence type="ECO:0000259" key="10">
    <source>
        <dbReference type="PROSITE" id="PS50263"/>
    </source>
</evidence>
<dbReference type="GO" id="GO:0042158">
    <property type="term" value="P:lipoprotein biosynthetic process"/>
    <property type="evidence" value="ECO:0007669"/>
    <property type="project" value="UniProtKB-UniRule"/>
</dbReference>
<accession>A0A5E4Z6Z8</accession>
<gene>
    <name evidence="9" type="primary">lnt</name>
    <name evidence="11" type="ORF">PTE30175_04957</name>
</gene>
<dbReference type="Gene3D" id="3.60.110.10">
    <property type="entry name" value="Carbon-nitrogen hydrolase"/>
    <property type="match status" value="1"/>
</dbReference>
<feature type="transmembrane region" description="Helical" evidence="9">
    <location>
        <begin position="506"/>
        <end position="526"/>
    </location>
</feature>
<dbReference type="Pfam" id="PF20154">
    <property type="entry name" value="LNT_N"/>
    <property type="match status" value="1"/>
</dbReference>
<keyword evidence="6 9" id="KW-1133">Transmembrane helix</keyword>
<dbReference type="HAMAP" id="MF_01148">
    <property type="entry name" value="Lnt"/>
    <property type="match status" value="1"/>
</dbReference>
<feature type="transmembrane region" description="Helical" evidence="9">
    <location>
        <begin position="216"/>
        <end position="237"/>
    </location>
</feature>
<comment type="subcellular location">
    <subcellularLocation>
        <location evidence="1 9">Cell membrane</location>
        <topology evidence="1 9">Multi-pass membrane protein</topology>
    </subcellularLocation>
</comment>
<dbReference type="InterPro" id="IPR036526">
    <property type="entry name" value="C-N_Hydrolase_sf"/>
</dbReference>
<evidence type="ECO:0000256" key="9">
    <source>
        <dbReference type="HAMAP-Rule" id="MF_01148"/>
    </source>
</evidence>
<dbReference type="UniPathway" id="UPA00666"/>
<feature type="transmembrane region" description="Helical" evidence="9">
    <location>
        <begin position="140"/>
        <end position="164"/>
    </location>
</feature>
<comment type="function">
    <text evidence="9">Catalyzes the phospholipid dependent N-acylation of the N-terminal cysteine of apolipoprotein, the last step in lipoprotein maturation.</text>
</comment>
<keyword evidence="4 9" id="KW-0808">Transferase</keyword>
<keyword evidence="11" id="KW-0449">Lipoprotein</keyword>
<evidence type="ECO:0000256" key="3">
    <source>
        <dbReference type="ARBA" id="ARBA00022475"/>
    </source>
</evidence>
<organism evidence="11 12">
    <name type="scientific">Pandoraea terrae</name>
    <dbReference type="NCBI Taxonomy" id="1537710"/>
    <lineage>
        <taxon>Bacteria</taxon>
        <taxon>Pseudomonadati</taxon>
        <taxon>Pseudomonadota</taxon>
        <taxon>Betaproteobacteria</taxon>
        <taxon>Burkholderiales</taxon>
        <taxon>Burkholderiaceae</taxon>
        <taxon>Pandoraea</taxon>
    </lineage>
</organism>
<evidence type="ECO:0000313" key="11">
    <source>
        <dbReference type="EMBL" id="VVE56023.1"/>
    </source>
</evidence>
<evidence type="ECO:0000313" key="12">
    <source>
        <dbReference type="Proteomes" id="UP000414233"/>
    </source>
</evidence>
<reference evidence="11 12" key="1">
    <citation type="submission" date="2019-08" db="EMBL/GenBank/DDBJ databases">
        <authorList>
            <person name="Peeters C."/>
        </authorList>
    </citation>
    <scope>NUCLEOTIDE SEQUENCE [LARGE SCALE GENOMIC DNA]</scope>
    <source>
        <strain evidence="11 12">LMG 30175</strain>
    </source>
</reference>
<keyword evidence="5 9" id="KW-0812">Transmembrane</keyword>